<reference evidence="1" key="1">
    <citation type="submission" date="2022-07" db="EMBL/GenBank/DDBJ databases">
        <title>Genome Sequence of Phlebia brevispora.</title>
        <authorList>
            <person name="Buettner E."/>
        </authorList>
    </citation>
    <scope>NUCLEOTIDE SEQUENCE</scope>
    <source>
        <strain evidence="1">MPL23</strain>
    </source>
</reference>
<evidence type="ECO:0000313" key="1">
    <source>
        <dbReference type="EMBL" id="KAJ3547429.1"/>
    </source>
</evidence>
<comment type="caution">
    <text evidence="1">The sequence shown here is derived from an EMBL/GenBank/DDBJ whole genome shotgun (WGS) entry which is preliminary data.</text>
</comment>
<dbReference type="EMBL" id="JANHOG010000991">
    <property type="protein sequence ID" value="KAJ3547429.1"/>
    <property type="molecule type" value="Genomic_DNA"/>
</dbReference>
<keyword evidence="2" id="KW-1185">Reference proteome</keyword>
<sequence length="342" mass="37557">MLPTHYTRIVLAERPKGPINANTFRKEVVPFDLAVHEKDILVKTLYLSLDPTQRTWINDVRGYMVPVQIGEVMRSSGIGVVLQAGKDSRFRVGDVVFGWREYVVLNSHDPSLEKVKVPPGAQVLDYLGPIGMTGLTAYFGLTDIGKIKAGETLVVSGAAGATGSIVCQIGKRIGAKVIAIAGSKEKCDWLERELGVDTAINYKSPTFRKDFIDIVGYLDVYFDNVGGAILDLALARLKRNARIVLCGAIADYNTRPQGIRNYSALIAQRATMQGFLILDYAKRYEDAREILGKWLTEGSLKRQFHVIEGIDKCPEALPLLFSGGNTGKLVVKVSDLPTKAML</sequence>
<dbReference type="Proteomes" id="UP001148662">
    <property type="component" value="Unassembled WGS sequence"/>
</dbReference>
<organism evidence="1 2">
    <name type="scientific">Phlebia brevispora</name>
    <dbReference type="NCBI Taxonomy" id="194682"/>
    <lineage>
        <taxon>Eukaryota</taxon>
        <taxon>Fungi</taxon>
        <taxon>Dikarya</taxon>
        <taxon>Basidiomycota</taxon>
        <taxon>Agaricomycotina</taxon>
        <taxon>Agaricomycetes</taxon>
        <taxon>Polyporales</taxon>
        <taxon>Meruliaceae</taxon>
        <taxon>Phlebia</taxon>
    </lineage>
</organism>
<protein>
    <submittedName>
        <fullName evidence="1">Uncharacterized protein</fullName>
    </submittedName>
</protein>
<gene>
    <name evidence="1" type="ORF">NM688_g5404</name>
</gene>
<evidence type="ECO:0000313" key="2">
    <source>
        <dbReference type="Proteomes" id="UP001148662"/>
    </source>
</evidence>
<name>A0ACC1SW11_9APHY</name>
<proteinExistence type="predicted"/>
<accession>A0ACC1SW11</accession>